<evidence type="ECO:0000256" key="6">
    <source>
        <dbReference type="SAM" id="Phobius"/>
    </source>
</evidence>
<feature type="domain" description="Lipopolysaccharide assembly protein A" evidence="7">
    <location>
        <begin position="21"/>
        <end position="82"/>
    </location>
</feature>
<keyword evidence="1" id="KW-1003">Cell membrane</keyword>
<gene>
    <name evidence="8" type="ORF">HZF24_16030</name>
</gene>
<keyword evidence="2 6" id="KW-0812">Transmembrane</keyword>
<evidence type="ECO:0000256" key="3">
    <source>
        <dbReference type="ARBA" id="ARBA00022989"/>
    </source>
</evidence>
<accession>A0A974BM91</accession>
<dbReference type="RefSeq" id="WP_179239376.1">
    <property type="nucleotide sequence ID" value="NZ_JACBNQ010000025.1"/>
</dbReference>
<evidence type="ECO:0000313" key="9">
    <source>
        <dbReference type="Proteomes" id="UP000611629"/>
    </source>
</evidence>
<feature type="compositionally biased region" description="Basic and acidic residues" evidence="5">
    <location>
        <begin position="157"/>
        <end position="166"/>
    </location>
</feature>
<protein>
    <submittedName>
        <fullName evidence="8">DUF1049 domain-containing protein</fullName>
    </submittedName>
</protein>
<keyword evidence="3 6" id="KW-1133">Transmembrane helix</keyword>
<dbReference type="AlphaFoldDB" id="A0A974BM91"/>
<feature type="transmembrane region" description="Helical" evidence="6">
    <location>
        <begin position="35"/>
        <end position="57"/>
    </location>
</feature>
<dbReference type="InterPro" id="IPR010445">
    <property type="entry name" value="LapA_dom"/>
</dbReference>
<name>A0A974BM91_SEDHY</name>
<feature type="region of interest" description="Disordered" evidence="5">
    <location>
        <begin position="143"/>
        <end position="166"/>
    </location>
</feature>
<evidence type="ECO:0000256" key="5">
    <source>
        <dbReference type="SAM" id="MobiDB-lite"/>
    </source>
</evidence>
<reference evidence="8" key="1">
    <citation type="submission" date="2020-07" db="EMBL/GenBank/DDBJ databases">
        <title>Genomic analysis of a strain of Sedimentibacter Hydroxybenzoicus DSM7310.</title>
        <authorList>
            <person name="Ma S."/>
        </authorList>
    </citation>
    <scope>NUCLEOTIDE SEQUENCE</scope>
    <source>
        <strain evidence="8">DSM 7310</strain>
    </source>
</reference>
<evidence type="ECO:0000313" key="8">
    <source>
        <dbReference type="EMBL" id="NYB75657.1"/>
    </source>
</evidence>
<proteinExistence type="predicted"/>
<dbReference type="GO" id="GO:0005886">
    <property type="term" value="C:plasma membrane"/>
    <property type="evidence" value="ECO:0007669"/>
    <property type="project" value="InterPro"/>
</dbReference>
<dbReference type="PANTHER" id="PTHR41335:SF1">
    <property type="entry name" value="MEMBRANE PROTEIN"/>
    <property type="match status" value="1"/>
</dbReference>
<dbReference type="EMBL" id="JACBNQ010000025">
    <property type="protein sequence ID" value="NYB75657.1"/>
    <property type="molecule type" value="Genomic_DNA"/>
</dbReference>
<sequence length="166" mass="18643">MQIGFIVVLIIAIFVAIFSIQNGDLVSLDLFLARVDMPLAVIIMVCIIIGAVLVLALGTTRQFKKRSESKELKNKIKTLENDKMLVDKTVNDLQQEIQTLTEKNNELLSKISELEEKTKTQKETIEIFSNEIKALKNELESKVDSDTINESVGTELNDEKSEAESE</sequence>
<dbReference type="Pfam" id="PF06305">
    <property type="entry name" value="LapA_dom"/>
    <property type="match status" value="1"/>
</dbReference>
<comment type="caution">
    <text evidence="8">The sequence shown here is derived from an EMBL/GenBank/DDBJ whole genome shotgun (WGS) entry which is preliminary data.</text>
</comment>
<evidence type="ECO:0000259" key="7">
    <source>
        <dbReference type="Pfam" id="PF06305"/>
    </source>
</evidence>
<keyword evidence="4 6" id="KW-0472">Membrane</keyword>
<organism evidence="8 9">
    <name type="scientific">Sedimentibacter hydroxybenzoicus DSM 7310</name>
    <dbReference type="NCBI Taxonomy" id="1123245"/>
    <lineage>
        <taxon>Bacteria</taxon>
        <taxon>Bacillati</taxon>
        <taxon>Bacillota</taxon>
        <taxon>Tissierellia</taxon>
        <taxon>Sedimentibacter</taxon>
    </lineage>
</organism>
<keyword evidence="9" id="KW-1185">Reference proteome</keyword>
<dbReference type="PANTHER" id="PTHR41335">
    <property type="entry name" value="MEMBRANE PROTEIN-RELATED"/>
    <property type="match status" value="1"/>
</dbReference>
<evidence type="ECO:0000256" key="4">
    <source>
        <dbReference type="ARBA" id="ARBA00023136"/>
    </source>
</evidence>
<evidence type="ECO:0000256" key="1">
    <source>
        <dbReference type="ARBA" id="ARBA00022475"/>
    </source>
</evidence>
<evidence type="ECO:0000256" key="2">
    <source>
        <dbReference type="ARBA" id="ARBA00022692"/>
    </source>
</evidence>
<dbReference type="Proteomes" id="UP000611629">
    <property type="component" value="Unassembled WGS sequence"/>
</dbReference>